<evidence type="ECO:0000313" key="2">
    <source>
        <dbReference type="EMBL" id="NTC26565.1"/>
    </source>
</evidence>
<sequence>MAEFGRNGKFALFNMATSMRTDSEQMRLSPEEMKAAQRTSELASIIDLAQSMTGPGFPLDRKLREFIREFNNRVMMARGDEQPQSFDVLQAFVEPHERALLLKILPEVFYSLDLNGILDKLTDPTRVADTKQLLSLREGVIYHVNIPGSYQGLRFVGNDNLAFYGAAFVRHGDELSIIGVAAKDGREKGLEPVDFNDGDLDPDREFLRMNRESINRNHAEFYEGDTLYPIVFLTRIDLVRKTTMVRFILEEMEELFEVYSDSRDMYTYMSKVRKMALNEVSKIFDTSHEQLTIYSQVFTMLWDIPYSVLDLESDDDLTINRYPTELNIEKNSTNVRKIRKVLTLQDAPNYVDVKSIIKLAADSKSYDWKAEAFKVEQSGYWKALGPGKVGVGKNGDTVHGRTWVTVKESWAEALGFEPPEASNNLQVTVTTDAADVGIVYVMRSASHPKDQYKVGFTVKDVYDRANQLYSTSGQSDQFNVIQHWKVRAPRRVEALVHQKLAPYRVNPRREFFSLKYEKIRLAIEDAIQELAAQTPDDGVHDDS</sequence>
<organism evidence="2 3">
    <name type="scientific">Agrobacterium tumefaciens</name>
    <dbReference type="NCBI Taxonomy" id="358"/>
    <lineage>
        <taxon>Bacteria</taxon>
        <taxon>Pseudomonadati</taxon>
        <taxon>Pseudomonadota</taxon>
        <taxon>Alphaproteobacteria</taxon>
        <taxon>Hyphomicrobiales</taxon>
        <taxon>Rhizobiaceae</taxon>
        <taxon>Rhizobium/Agrobacterium group</taxon>
        <taxon>Agrobacterium</taxon>
        <taxon>Agrobacterium tumefaciens complex</taxon>
    </lineage>
</organism>
<reference evidence="2" key="1">
    <citation type="journal article" date="2020" name="Science">
        <title>Unexpected conservation and global transmission of agrobacterial virulence plasmids.</title>
        <authorList>
            <person name="Weisberg A.J."/>
            <person name="Davis E.W. 2nd"/>
            <person name="Tabima J."/>
            <person name="Belcher M.S."/>
            <person name="Miller M."/>
            <person name="Kuo C.H."/>
            <person name="Loper J.E."/>
            <person name="Grunwald N.J."/>
            <person name="Putnam M.L."/>
            <person name="Chang J.H."/>
        </authorList>
    </citation>
    <scope>NUCLEOTIDE SEQUENCE</scope>
    <source>
        <strain evidence="2">17-1853-1a</strain>
    </source>
</reference>
<dbReference type="InterPro" id="IPR018306">
    <property type="entry name" value="Phage_T5_Orf172_DNA-bd"/>
</dbReference>
<dbReference type="RefSeq" id="WP_065658975.1">
    <property type="nucleotide sequence ID" value="NZ_CP123840.1"/>
</dbReference>
<accession>A0AA44EZ67</accession>
<feature type="domain" description="Bacteriophage T5 Orf172 DNA-binding" evidence="1">
    <location>
        <begin position="446"/>
        <end position="526"/>
    </location>
</feature>
<dbReference type="Proteomes" id="UP000702952">
    <property type="component" value="Unassembled WGS sequence"/>
</dbReference>
<dbReference type="SMART" id="SM00974">
    <property type="entry name" value="T5orf172"/>
    <property type="match status" value="1"/>
</dbReference>
<dbReference type="AlphaFoldDB" id="A0AA44EZ67"/>
<proteinExistence type="predicted"/>
<gene>
    <name evidence="2" type="ORF">G6M46_00120</name>
</gene>
<dbReference type="Pfam" id="PF13455">
    <property type="entry name" value="MUG113"/>
    <property type="match status" value="1"/>
</dbReference>
<evidence type="ECO:0000259" key="1">
    <source>
        <dbReference type="SMART" id="SM00974"/>
    </source>
</evidence>
<comment type="caution">
    <text evidence="2">The sequence shown here is derived from an EMBL/GenBank/DDBJ whole genome shotgun (WGS) entry which is preliminary data.</text>
</comment>
<protein>
    <recommendedName>
        <fullName evidence="1">Bacteriophage T5 Orf172 DNA-binding domain-containing protein</fullName>
    </recommendedName>
</protein>
<evidence type="ECO:0000313" key="3">
    <source>
        <dbReference type="Proteomes" id="UP000702952"/>
    </source>
</evidence>
<dbReference type="EMBL" id="JAAMAY010000001">
    <property type="protein sequence ID" value="NTC26565.1"/>
    <property type="molecule type" value="Genomic_DNA"/>
</dbReference>
<name>A0AA44EZ67_AGRTU</name>